<dbReference type="InParanoid" id="F0X740"/>
<evidence type="ECO:0000259" key="8">
    <source>
        <dbReference type="Pfam" id="PF04389"/>
    </source>
</evidence>
<dbReference type="FunCoup" id="F0X740">
    <property type="interactions" value="28"/>
</dbReference>
<proteinExistence type="inferred from homology"/>
<dbReference type="GeneID" id="25980259"/>
<evidence type="ECO:0000256" key="6">
    <source>
        <dbReference type="RuleBase" id="RU361240"/>
    </source>
</evidence>
<keyword evidence="3 6" id="KW-0479">Metal-binding</keyword>
<evidence type="ECO:0000256" key="5">
    <source>
        <dbReference type="ARBA" id="ARBA00022833"/>
    </source>
</evidence>
<dbReference type="OrthoDB" id="10013407at2759"/>
<dbReference type="EMBL" id="GL629729">
    <property type="protein sequence ID" value="EFX06467.1"/>
    <property type="molecule type" value="Genomic_DNA"/>
</dbReference>
<dbReference type="HOGENOM" id="CLU_024336_0_1_1"/>
<dbReference type="GO" id="GO:0046872">
    <property type="term" value="F:metal ion binding"/>
    <property type="evidence" value="ECO:0007669"/>
    <property type="project" value="UniProtKB-KW"/>
</dbReference>
<keyword evidence="10" id="KW-1185">Reference proteome</keyword>
<gene>
    <name evidence="9" type="ORF">CMQ_6788</name>
</gene>
<dbReference type="Pfam" id="PF02225">
    <property type="entry name" value="PA"/>
    <property type="match status" value="1"/>
</dbReference>
<dbReference type="GO" id="GO:0004177">
    <property type="term" value="F:aminopeptidase activity"/>
    <property type="evidence" value="ECO:0007669"/>
    <property type="project" value="UniProtKB-KW"/>
</dbReference>
<dbReference type="SUPFAM" id="SSF52025">
    <property type="entry name" value="PA domain"/>
    <property type="match status" value="1"/>
</dbReference>
<evidence type="ECO:0000256" key="4">
    <source>
        <dbReference type="ARBA" id="ARBA00022801"/>
    </source>
</evidence>
<name>F0X740_GROCL</name>
<dbReference type="GO" id="GO:0006508">
    <property type="term" value="P:proteolysis"/>
    <property type="evidence" value="ECO:0007669"/>
    <property type="project" value="UniProtKB-KW"/>
</dbReference>
<feature type="signal peptide" evidence="6">
    <location>
        <begin position="1"/>
        <end position="19"/>
    </location>
</feature>
<evidence type="ECO:0000313" key="10">
    <source>
        <dbReference type="Proteomes" id="UP000007796"/>
    </source>
</evidence>
<feature type="domain" description="PA" evidence="7">
    <location>
        <begin position="147"/>
        <end position="230"/>
    </location>
</feature>
<reference evidence="9 10" key="1">
    <citation type="journal article" date="2011" name="Proc. Natl. Acad. Sci. U.S.A.">
        <title>Genome and transcriptome analyses of the mountain pine beetle-fungal symbiont Grosmannia clavigera, a lodgepole pine pathogen.</title>
        <authorList>
            <person name="DiGuistini S."/>
            <person name="Wang Y."/>
            <person name="Liao N.Y."/>
            <person name="Taylor G."/>
            <person name="Tanguay P."/>
            <person name="Feau N."/>
            <person name="Henrissat B."/>
            <person name="Chan S.K."/>
            <person name="Hesse-Orce U."/>
            <person name="Alamouti S.M."/>
            <person name="Tsui C.K.M."/>
            <person name="Docking R.T."/>
            <person name="Levasseur A."/>
            <person name="Haridas S."/>
            <person name="Robertson G."/>
            <person name="Birol I."/>
            <person name="Holt R.A."/>
            <person name="Marra M.A."/>
            <person name="Hamelin R.C."/>
            <person name="Hirst M."/>
            <person name="Jones S.J.M."/>
            <person name="Bohlmann J."/>
            <person name="Breuil C."/>
        </authorList>
    </citation>
    <scope>NUCLEOTIDE SEQUENCE [LARGE SCALE GENOMIC DNA]</scope>
    <source>
        <strain evidence="10">kw1407 / UAMH 11150</strain>
    </source>
</reference>
<dbReference type="Pfam" id="PF04389">
    <property type="entry name" value="Peptidase_M28"/>
    <property type="match status" value="1"/>
</dbReference>
<dbReference type="RefSeq" id="XP_014175949.1">
    <property type="nucleotide sequence ID" value="XM_014320474.1"/>
</dbReference>
<dbReference type="Gene3D" id="3.40.630.10">
    <property type="entry name" value="Zn peptidases"/>
    <property type="match status" value="1"/>
</dbReference>
<accession>F0X740</accession>
<dbReference type="Proteomes" id="UP000007796">
    <property type="component" value="Unassembled WGS sequence"/>
</dbReference>
<sequence length="380" mass="39561">MTGWKAPLATALLLGSVSAVPLLEDKQQLHDVNVRASSKPLVDSESLQASIAAPQLLDRAKALYSIAQAGTSEYGHPTRVIGSAGHEGTLDYVYSTLSSLGDYYTVWNQSFSAVTGMVNSSRLEINGTVMESLPMSLTPPTTNKETVAGPLILVANTGCDASDYPASVAGGIALIKRGNCTFTIKSQLAGNASALAAVVYNNADDSLGGTLGEPAASQVATFAISGADAAPIVAALRNGTKLTATALMDSVVNVVQTKNILAQTVEGDANNCVMLGGHSDSVAEGPGINDDGTGSLGLLELATQLASFSVNNCVRFAWWAGEEEGLLGSDYYAGSLSDEENLKIRLFMDYDMLGSPNFAYQVYDSVDSENPDGSQALRDL</sequence>
<dbReference type="STRING" id="655863.F0X740"/>
<dbReference type="InterPro" id="IPR046450">
    <property type="entry name" value="PA_dom_sf"/>
</dbReference>
<dbReference type="PANTHER" id="PTHR12147:SF17">
    <property type="entry name" value="AMINOPEPTIDASE Y"/>
    <property type="match status" value="1"/>
</dbReference>
<comment type="similarity">
    <text evidence="6">Belongs to the peptidase M28 family.</text>
</comment>
<keyword evidence="5 6" id="KW-0862">Zinc</keyword>
<dbReference type="PANTHER" id="PTHR12147">
    <property type="entry name" value="METALLOPEPTIDASE M28 FAMILY MEMBER"/>
    <property type="match status" value="1"/>
</dbReference>
<dbReference type="InterPro" id="IPR007484">
    <property type="entry name" value="Peptidase_M28"/>
</dbReference>
<feature type="chain" id="PRO_5005128750" description="Peptide hydrolase" evidence="6">
    <location>
        <begin position="20"/>
        <end position="380"/>
    </location>
</feature>
<feature type="domain" description="Peptidase M28" evidence="8">
    <location>
        <begin position="259"/>
        <end position="370"/>
    </location>
</feature>
<evidence type="ECO:0000256" key="3">
    <source>
        <dbReference type="ARBA" id="ARBA00022723"/>
    </source>
</evidence>
<keyword evidence="4 6" id="KW-0378">Hydrolase</keyword>
<organism evidence="10">
    <name type="scientific">Grosmannia clavigera (strain kw1407 / UAMH 11150)</name>
    <name type="common">Blue stain fungus</name>
    <name type="synonym">Graphiocladiella clavigera</name>
    <dbReference type="NCBI Taxonomy" id="655863"/>
    <lineage>
        <taxon>Eukaryota</taxon>
        <taxon>Fungi</taxon>
        <taxon>Dikarya</taxon>
        <taxon>Ascomycota</taxon>
        <taxon>Pezizomycotina</taxon>
        <taxon>Sordariomycetes</taxon>
        <taxon>Sordariomycetidae</taxon>
        <taxon>Ophiostomatales</taxon>
        <taxon>Ophiostomataceae</taxon>
        <taxon>Leptographium</taxon>
    </lineage>
</organism>
<dbReference type="MEROPS" id="M28.001"/>
<keyword evidence="6" id="KW-0732">Signal</keyword>
<protein>
    <recommendedName>
        <fullName evidence="6">Peptide hydrolase</fullName>
        <ecNumber evidence="6">3.4.-.-</ecNumber>
    </recommendedName>
</protein>
<keyword evidence="9" id="KW-0031">Aminopeptidase</keyword>
<evidence type="ECO:0000313" key="9">
    <source>
        <dbReference type="EMBL" id="EFX06467.1"/>
    </source>
</evidence>
<dbReference type="EC" id="3.4.-.-" evidence="6"/>
<dbReference type="Gene3D" id="3.50.30.30">
    <property type="match status" value="1"/>
</dbReference>
<dbReference type="GO" id="GO:0008235">
    <property type="term" value="F:metalloexopeptidase activity"/>
    <property type="evidence" value="ECO:0007669"/>
    <property type="project" value="InterPro"/>
</dbReference>
<dbReference type="AlphaFoldDB" id="F0X740"/>
<dbReference type="SUPFAM" id="SSF53187">
    <property type="entry name" value="Zn-dependent exopeptidases"/>
    <property type="match status" value="1"/>
</dbReference>
<dbReference type="eggNOG" id="KOG2195">
    <property type="taxonomic scope" value="Eukaryota"/>
</dbReference>
<comment type="cofactor">
    <cofactor evidence="1">
        <name>Zn(2+)</name>
        <dbReference type="ChEBI" id="CHEBI:29105"/>
    </cofactor>
</comment>
<dbReference type="InterPro" id="IPR045175">
    <property type="entry name" value="M28_fam"/>
</dbReference>
<evidence type="ECO:0000256" key="2">
    <source>
        <dbReference type="ARBA" id="ARBA00022670"/>
    </source>
</evidence>
<evidence type="ECO:0000256" key="1">
    <source>
        <dbReference type="ARBA" id="ARBA00001947"/>
    </source>
</evidence>
<keyword evidence="2 6" id="KW-0645">Protease</keyword>
<evidence type="ECO:0000259" key="7">
    <source>
        <dbReference type="Pfam" id="PF02225"/>
    </source>
</evidence>
<dbReference type="CDD" id="cd02130">
    <property type="entry name" value="PA_ScAPY_like"/>
    <property type="match status" value="1"/>
</dbReference>
<dbReference type="InterPro" id="IPR003137">
    <property type="entry name" value="PA_domain"/>
</dbReference>